<dbReference type="CDD" id="cd08659">
    <property type="entry name" value="M20_ArgE_DapE-like"/>
    <property type="match status" value="1"/>
</dbReference>
<protein>
    <recommendedName>
        <fullName evidence="6">Probable succinyl-diaminopimelate desuccinylase</fullName>
        <ecNumber evidence="5">3.5.1.18</ecNumber>
    </recommendedName>
</protein>
<keyword evidence="10" id="KW-0862">Zinc</keyword>
<gene>
    <name evidence="16" type="ORF">FEZ51_06035</name>
</gene>
<dbReference type="PANTHER" id="PTHR43808">
    <property type="entry name" value="ACETYLORNITHINE DEACETYLASE"/>
    <property type="match status" value="1"/>
</dbReference>
<proteinExistence type="inferred from homology"/>
<dbReference type="Pfam" id="PF07687">
    <property type="entry name" value="M20_dimer"/>
    <property type="match status" value="1"/>
</dbReference>
<dbReference type="PANTHER" id="PTHR43808:SF8">
    <property type="entry name" value="PEPTIDASE M20 DIMERISATION DOMAIN-CONTAINING PROTEIN"/>
    <property type="match status" value="1"/>
</dbReference>
<dbReference type="PROSITE" id="PS00758">
    <property type="entry name" value="ARGE_DAPE_CPG2_1"/>
    <property type="match status" value="1"/>
</dbReference>
<dbReference type="NCBIfam" id="TIGR01910">
    <property type="entry name" value="DapE-ArgE"/>
    <property type="match status" value="1"/>
</dbReference>
<evidence type="ECO:0000256" key="9">
    <source>
        <dbReference type="ARBA" id="ARBA00022801"/>
    </source>
</evidence>
<dbReference type="Pfam" id="PF01546">
    <property type="entry name" value="Peptidase_M20"/>
    <property type="match status" value="1"/>
</dbReference>
<dbReference type="Gene3D" id="3.40.630.10">
    <property type="entry name" value="Zn peptidases"/>
    <property type="match status" value="1"/>
</dbReference>
<keyword evidence="12" id="KW-0457">Lysine biosynthesis</keyword>
<keyword evidence="9" id="KW-0378">Hydrolase</keyword>
<dbReference type="InterPro" id="IPR036264">
    <property type="entry name" value="Bact_exopeptidase_dim_dom"/>
</dbReference>
<comment type="pathway">
    <text evidence="3">Amino-acid biosynthesis; L-lysine biosynthesis via DAP pathway; LL-2,6-diaminopimelate from (S)-tetrahydrodipicolinate (succinylase route): step 3/3.</text>
</comment>
<keyword evidence="8" id="KW-0479">Metal-binding</keyword>
<evidence type="ECO:0000256" key="8">
    <source>
        <dbReference type="ARBA" id="ARBA00022723"/>
    </source>
</evidence>
<keyword evidence="11" id="KW-0220">Diaminopimelate biosynthesis</keyword>
<evidence type="ECO:0000256" key="1">
    <source>
        <dbReference type="ARBA" id="ARBA00001941"/>
    </source>
</evidence>
<dbReference type="GO" id="GO:0009014">
    <property type="term" value="F:succinyl-diaminopimelate desuccinylase activity"/>
    <property type="evidence" value="ECO:0007669"/>
    <property type="project" value="UniProtKB-EC"/>
</dbReference>
<accession>A0A5R9BVN0</accession>
<dbReference type="InterPro" id="IPR011650">
    <property type="entry name" value="Peptidase_M20_dimer"/>
</dbReference>
<evidence type="ECO:0000256" key="3">
    <source>
        <dbReference type="ARBA" id="ARBA00005130"/>
    </source>
</evidence>
<evidence type="ECO:0000256" key="14">
    <source>
        <dbReference type="ARBA" id="ARBA00051301"/>
    </source>
</evidence>
<feature type="domain" description="Peptidase M20 dimerisation" evidence="15">
    <location>
        <begin position="176"/>
        <end position="278"/>
    </location>
</feature>
<comment type="catalytic activity">
    <reaction evidence="14">
        <text>N-succinyl-(2S,6S)-2,6-diaminopimelate + H2O = (2S,6S)-2,6-diaminopimelate + succinate</text>
        <dbReference type="Rhea" id="RHEA:22608"/>
        <dbReference type="ChEBI" id="CHEBI:15377"/>
        <dbReference type="ChEBI" id="CHEBI:30031"/>
        <dbReference type="ChEBI" id="CHEBI:57609"/>
        <dbReference type="ChEBI" id="CHEBI:58087"/>
        <dbReference type="EC" id="3.5.1.18"/>
    </reaction>
</comment>
<dbReference type="InterPro" id="IPR010182">
    <property type="entry name" value="ArgE/DapE"/>
</dbReference>
<evidence type="ECO:0000256" key="12">
    <source>
        <dbReference type="ARBA" id="ARBA00023154"/>
    </source>
</evidence>
<dbReference type="InterPro" id="IPR001261">
    <property type="entry name" value="ArgE/DapE_CS"/>
</dbReference>
<keyword evidence="13" id="KW-0170">Cobalt</keyword>
<evidence type="ECO:0000313" key="17">
    <source>
        <dbReference type="Proteomes" id="UP000305541"/>
    </source>
</evidence>
<reference evidence="16 17" key="1">
    <citation type="submission" date="2019-05" db="EMBL/GenBank/DDBJ databases">
        <title>The metagenome of a microbial culture collection derived from dairy environment covers the genomic content of the human microbiome.</title>
        <authorList>
            <person name="Roder T."/>
            <person name="Wuthrich D."/>
            <person name="Sattari Z."/>
            <person name="Von Ah U."/>
            <person name="Bar C."/>
            <person name="Ronchi F."/>
            <person name="Macpherson A.J."/>
            <person name="Ganal-Vonarburg S.C."/>
            <person name="Bruggmann R."/>
            <person name="Vergeres G."/>
        </authorList>
    </citation>
    <scope>NUCLEOTIDE SEQUENCE [LARGE SCALE GENOMIC DNA]</scope>
    <source>
        <strain evidence="16 17">FAM 18815</strain>
    </source>
</reference>
<evidence type="ECO:0000256" key="10">
    <source>
        <dbReference type="ARBA" id="ARBA00022833"/>
    </source>
</evidence>
<dbReference type="SUPFAM" id="SSF55031">
    <property type="entry name" value="Bacterial exopeptidase dimerisation domain"/>
    <property type="match status" value="1"/>
</dbReference>
<dbReference type="GO" id="GO:0046872">
    <property type="term" value="F:metal ion binding"/>
    <property type="evidence" value="ECO:0007669"/>
    <property type="project" value="UniProtKB-KW"/>
</dbReference>
<evidence type="ECO:0000259" key="15">
    <source>
        <dbReference type="Pfam" id="PF07687"/>
    </source>
</evidence>
<dbReference type="SUPFAM" id="SSF53187">
    <property type="entry name" value="Zn-dependent exopeptidases"/>
    <property type="match status" value="1"/>
</dbReference>
<name>A0A5R9BVN0_9LACO</name>
<dbReference type="Gene3D" id="3.30.70.360">
    <property type="match status" value="1"/>
</dbReference>
<dbReference type="GO" id="GO:0009089">
    <property type="term" value="P:lysine biosynthetic process via diaminopimelate"/>
    <property type="evidence" value="ECO:0007669"/>
    <property type="project" value="UniProtKB-UniPathway"/>
</dbReference>
<dbReference type="AlphaFoldDB" id="A0A5R9BVN0"/>
<comment type="similarity">
    <text evidence="4">Belongs to the peptidase M20A family.</text>
</comment>
<dbReference type="Proteomes" id="UP000305541">
    <property type="component" value="Unassembled WGS sequence"/>
</dbReference>
<evidence type="ECO:0000256" key="13">
    <source>
        <dbReference type="ARBA" id="ARBA00023285"/>
    </source>
</evidence>
<keyword evidence="7" id="KW-0028">Amino-acid biosynthesis</keyword>
<evidence type="ECO:0000313" key="16">
    <source>
        <dbReference type="EMBL" id="TLQ04160.1"/>
    </source>
</evidence>
<evidence type="ECO:0000256" key="2">
    <source>
        <dbReference type="ARBA" id="ARBA00001947"/>
    </source>
</evidence>
<evidence type="ECO:0000256" key="4">
    <source>
        <dbReference type="ARBA" id="ARBA00006247"/>
    </source>
</evidence>
<dbReference type="UniPathway" id="UPA00034">
    <property type="reaction ID" value="UER00021"/>
</dbReference>
<evidence type="ECO:0000256" key="5">
    <source>
        <dbReference type="ARBA" id="ARBA00011921"/>
    </source>
</evidence>
<dbReference type="NCBIfam" id="NF006365">
    <property type="entry name" value="PRK08588.1"/>
    <property type="match status" value="1"/>
</dbReference>
<dbReference type="InterPro" id="IPR002933">
    <property type="entry name" value="Peptidase_M20"/>
</dbReference>
<dbReference type="GO" id="GO:0019877">
    <property type="term" value="P:diaminopimelate biosynthetic process"/>
    <property type="evidence" value="ECO:0007669"/>
    <property type="project" value="UniProtKB-KW"/>
</dbReference>
<dbReference type="OrthoDB" id="9792335at2"/>
<comment type="cofactor">
    <cofactor evidence="1">
        <name>Co(2+)</name>
        <dbReference type="ChEBI" id="CHEBI:48828"/>
    </cofactor>
</comment>
<dbReference type="EC" id="3.5.1.18" evidence="5"/>
<organism evidence="16 17">
    <name type="scientific">Pediococcus stilesii</name>
    <dbReference type="NCBI Taxonomy" id="331679"/>
    <lineage>
        <taxon>Bacteria</taxon>
        <taxon>Bacillati</taxon>
        <taxon>Bacillota</taxon>
        <taxon>Bacilli</taxon>
        <taxon>Lactobacillales</taxon>
        <taxon>Lactobacillaceae</taxon>
        <taxon>Pediococcus</taxon>
    </lineage>
</organism>
<evidence type="ECO:0000256" key="11">
    <source>
        <dbReference type="ARBA" id="ARBA00022915"/>
    </source>
</evidence>
<evidence type="ECO:0000256" key="6">
    <source>
        <dbReference type="ARBA" id="ARBA00016853"/>
    </source>
</evidence>
<sequence length="387" mass="42239">MKVFNKSDALAVLSKLIGFKTVNGNELQVAEYLQELFSQHGIDSKIIRLKNGRANLVAEIGKNAPVLAVSGHMDVVSPGDLKLWQSDPFTLTEKNEILYGRGVTDMKAGLAAMVIAMIELHAQNLPKAGTIRLLATMGEEVGEAGSAAFYESGYMRDADGLLVGEPSSIYGTASRQKGSYDLKLISKGKSVHSSTPERGYNALVPLIQLLTEANANFEKIPDGAMGPLRFNVDVLNGGDQVNSLPDHAEAQVNIRTIPEYTNEQVTDAINQLIQKYNAAGAQISLETIMNEPPISTNENNAMVTLIQKIGKSYANQDVVVQPSPGITDASNLAKNQPKSFPFAIYGPGDMSQHQVNESLPKQMYFDFIDLYQELFIKFLNEQLNKMD</sequence>
<dbReference type="InterPro" id="IPR050072">
    <property type="entry name" value="Peptidase_M20A"/>
</dbReference>
<evidence type="ECO:0000256" key="7">
    <source>
        <dbReference type="ARBA" id="ARBA00022605"/>
    </source>
</evidence>
<dbReference type="EMBL" id="VBTH01000009">
    <property type="protein sequence ID" value="TLQ04160.1"/>
    <property type="molecule type" value="Genomic_DNA"/>
</dbReference>
<dbReference type="RefSeq" id="WP_138474394.1">
    <property type="nucleotide sequence ID" value="NZ_VBTH01000009.1"/>
</dbReference>
<comment type="caution">
    <text evidence="16">The sequence shown here is derived from an EMBL/GenBank/DDBJ whole genome shotgun (WGS) entry which is preliminary data.</text>
</comment>
<comment type="cofactor">
    <cofactor evidence="2">
        <name>Zn(2+)</name>
        <dbReference type="ChEBI" id="CHEBI:29105"/>
    </cofactor>
</comment>